<dbReference type="Pfam" id="PF01225">
    <property type="entry name" value="Mur_ligase"/>
    <property type="match status" value="1"/>
</dbReference>
<dbReference type="SUPFAM" id="SSF63418">
    <property type="entry name" value="MurE/MurF N-terminal domain"/>
    <property type="match status" value="1"/>
</dbReference>
<feature type="binding site" evidence="8">
    <location>
        <position position="460"/>
    </location>
    <ligand>
        <name>meso-2,6-diaminopimelate</name>
        <dbReference type="ChEBI" id="CHEBI:57791"/>
    </ligand>
</feature>
<keyword evidence="8" id="KW-0460">Magnesium</keyword>
<keyword evidence="7 8" id="KW-0961">Cell wall biogenesis/degradation</keyword>
<feature type="binding site" evidence="8">
    <location>
        <position position="150"/>
    </location>
    <ligand>
        <name>UDP-N-acetyl-alpha-D-muramoyl-L-alanyl-D-glutamate</name>
        <dbReference type="ChEBI" id="CHEBI:83900"/>
    </ligand>
</feature>
<evidence type="ECO:0000256" key="8">
    <source>
        <dbReference type="HAMAP-Rule" id="MF_00208"/>
    </source>
</evidence>
<evidence type="ECO:0000256" key="9">
    <source>
        <dbReference type="RuleBase" id="RU004135"/>
    </source>
</evidence>
<feature type="binding site" evidence="8">
    <location>
        <position position="456"/>
    </location>
    <ligand>
        <name>meso-2,6-diaminopimelate</name>
        <dbReference type="ChEBI" id="CHEBI:57791"/>
    </ligand>
</feature>
<dbReference type="NCBIfam" id="TIGR01085">
    <property type="entry name" value="murE"/>
    <property type="match status" value="1"/>
</dbReference>
<keyword evidence="6 8" id="KW-0131">Cell cycle</keyword>
<dbReference type="Proteomes" id="UP001597452">
    <property type="component" value="Unassembled WGS sequence"/>
</dbReference>
<dbReference type="EC" id="6.3.2.13" evidence="8"/>
<comment type="caution">
    <text evidence="8">Lacks conserved residue(s) required for the propagation of feature annotation.</text>
</comment>
<dbReference type="InterPro" id="IPR004101">
    <property type="entry name" value="Mur_ligase_C"/>
</dbReference>
<dbReference type="InterPro" id="IPR005761">
    <property type="entry name" value="UDP-N-AcMur-Glu-dNH2Pim_ligase"/>
</dbReference>
<feature type="binding site" evidence="8">
    <location>
        <begin position="151"/>
        <end position="152"/>
    </location>
    <ligand>
        <name>UDP-N-acetyl-alpha-D-muramoyl-L-alanyl-D-glutamate</name>
        <dbReference type="ChEBI" id="CHEBI:83900"/>
    </ligand>
</feature>
<keyword evidence="14" id="KW-1185">Reference proteome</keyword>
<comment type="function">
    <text evidence="8">Catalyzes the addition of meso-diaminopimelic acid to the nucleotide precursor UDP-N-acetylmuramoyl-L-alanyl-D-glutamate (UMAG) in the biosynthesis of bacterial cell-wall peptidoglycan.</text>
</comment>
<gene>
    <name evidence="8" type="primary">murE</name>
    <name evidence="13" type="ORF">ACFSW4_04845</name>
</gene>
<keyword evidence="8 13" id="KW-0436">Ligase</keyword>
<evidence type="ECO:0000256" key="1">
    <source>
        <dbReference type="ARBA" id="ARBA00004752"/>
    </source>
</evidence>
<evidence type="ECO:0000256" key="3">
    <source>
        <dbReference type="ARBA" id="ARBA00022618"/>
    </source>
</evidence>
<evidence type="ECO:0000313" key="14">
    <source>
        <dbReference type="Proteomes" id="UP001597452"/>
    </source>
</evidence>
<sequence>MQLTGLIDKLNIYKTEDELNHLTISNIEQDSRKVRDNTLFVCIKGAQVDGHHFIADAEANGACAIVAENYVETNLPVIYVPSTTKALAILADQFYGSPSQRLNIIGITGTNGKTTTTYLLDDIFKEFGHKTAIIGTIDMKIGNQTYPLNNTTPDSLFLHKHLNLMNEENVDTVIMEASSHALHQGRVHGVQFDTVVFTNLTQDHLDYHLNMNDYAYAKSLLFSQLGNDYTDNKIAVINADDHYSEVMSNASAFPYIPYGLADDAFIKATNLDLQADASTFVIETPKEAIHVESKLTGKFNVYNILAAVSVAYHYQIPKEQIQTALRKIGGVPGRLEKVEIGQNFTVIVDYAHTPDSLENVLQTLNEIKENRIITVVGCGGDRDRSKRPKMADAAIKYSQLSLFTSDNPRTEDPKNILKDMTGHLKGDEFKVIIDRQEAIKEAIWSAQKGDIILIAGKGHETYQEVNGEKRHFDDREVAKQFIEERQKES</sequence>
<feature type="domain" description="Mur ligase central" evidence="12">
    <location>
        <begin position="107"/>
        <end position="311"/>
    </location>
</feature>
<dbReference type="InterPro" id="IPR036615">
    <property type="entry name" value="Mur_ligase_C_dom_sf"/>
</dbReference>
<feature type="domain" description="Mur ligase C-terminal" evidence="11">
    <location>
        <begin position="333"/>
        <end position="458"/>
    </location>
</feature>
<evidence type="ECO:0000256" key="6">
    <source>
        <dbReference type="ARBA" id="ARBA00023306"/>
    </source>
</evidence>
<keyword evidence="3 8" id="KW-0132">Cell division</keyword>
<comment type="similarity">
    <text evidence="2 8">Belongs to the MurCDEF family. MurE subfamily.</text>
</comment>
<keyword evidence="5 8" id="KW-0573">Peptidoglycan synthesis</keyword>
<dbReference type="PANTHER" id="PTHR23135:SF4">
    <property type="entry name" value="UDP-N-ACETYLMURAMOYL-L-ALANYL-D-GLUTAMATE--2,6-DIAMINOPIMELATE LIGASE MURE HOMOLOG, CHLOROPLASTIC"/>
    <property type="match status" value="1"/>
</dbReference>
<dbReference type="NCBIfam" id="NF001126">
    <property type="entry name" value="PRK00139.1-4"/>
    <property type="match status" value="1"/>
</dbReference>
<dbReference type="PANTHER" id="PTHR23135">
    <property type="entry name" value="MUR LIGASE FAMILY MEMBER"/>
    <property type="match status" value="1"/>
</dbReference>
<dbReference type="NCBIfam" id="NF001124">
    <property type="entry name" value="PRK00139.1-2"/>
    <property type="match status" value="1"/>
</dbReference>
<proteinExistence type="inferred from homology"/>
<keyword evidence="4 8" id="KW-0133">Cell shape</keyword>
<feature type="short sequence motif" description="Meso-diaminopimelate recognition motif" evidence="8">
    <location>
        <begin position="406"/>
        <end position="409"/>
    </location>
</feature>
<dbReference type="InterPro" id="IPR000713">
    <property type="entry name" value="Mur_ligase_N"/>
</dbReference>
<dbReference type="InterPro" id="IPR036565">
    <property type="entry name" value="Mur-like_cat_sf"/>
</dbReference>
<dbReference type="EMBL" id="JBHUMZ010000016">
    <property type="protein sequence ID" value="MFD2638180.1"/>
    <property type="molecule type" value="Genomic_DNA"/>
</dbReference>
<comment type="caution">
    <text evidence="13">The sequence shown here is derived from an EMBL/GenBank/DDBJ whole genome shotgun (WGS) entry which is preliminary data.</text>
</comment>
<keyword evidence="8" id="KW-0963">Cytoplasm</keyword>
<comment type="subcellular location">
    <subcellularLocation>
        <location evidence="8 9">Cytoplasm</location>
    </subcellularLocation>
</comment>
<dbReference type="Gene3D" id="3.40.1390.10">
    <property type="entry name" value="MurE/MurF, N-terminal domain"/>
    <property type="match status" value="1"/>
</dbReference>
<dbReference type="SUPFAM" id="SSF53623">
    <property type="entry name" value="MurD-like peptide ligases, catalytic domain"/>
    <property type="match status" value="1"/>
</dbReference>
<protein>
    <recommendedName>
        <fullName evidence="8">UDP-N-acetylmuramoyl-L-alanyl-D-glutamate--2,6-diaminopimelate ligase</fullName>
        <ecNumber evidence="8">6.3.2.13</ecNumber>
    </recommendedName>
    <alternativeName>
        <fullName evidence="8">Meso-A2pm-adding enzyme</fullName>
    </alternativeName>
    <alternativeName>
        <fullName evidence="8">Meso-diaminopimelate-adding enzyme</fullName>
    </alternativeName>
    <alternativeName>
        <fullName evidence="8">UDP-MurNAc-L-Ala-D-Glu:meso-diaminopimelate ligase</fullName>
    </alternativeName>
    <alternativeName>
        <fullName evidence="8">UDP-MurNAc-tripeptide synthetase</fullName>
    </alternativeName>
    <alternativeName>
        <fullName evidence="8">UDP-N-acetylmuramyl-tripeptide synthetase</fullName>
    </alternativeName>
</protein>
<accession>A0ABW5Q8D0</accession>
<evidence type="ECO:0000259" key="11">
    <source>
        <dbReference type="Pfam" id="PF02875"/>
    </source>
</evidence>
<feature type="binding site" evidence="8">
    <location>
        <begin position="406"/>
        <end position="409"/>
    </location>
    <ligand>
        <name>meso-2,6-diaminopimelate</name>
        <dbReference type="ChEBI" id="CHEBI:57791"/>
    </ligand>
</feature>
<comment type="PTM">
    <text evidence="8">Carboxylation is probably crucial for Mg(2+) binding and, consequently, for the gamma-phosphate positioning of ATP.</text>
</comment>
<dbReference type="SUPFAM" id="SSF53244">
    <property type="entry name" value="MurD-like peptide ligases, peptide-binding domain"/>
    <property type="match status" value="1"/>
</dbReference>
<dbReference type="HAMAP" id="MF_00208">
    <property type="entry name" value="MurE"/>
    <property type="match status" value="1"/>
</dbReference>
<feature type="binding site" evidence="8">
    <location>
        <position position="31"/>
    </location>
    <ligand>
        <name>UDP-N-acetyl-alpha-D-muramoyl-L-alanyl-D-glutamate</name>
        <dbReference type="ChEBI" id="CHEBI:83900"/>
    </ligand>
</feature>
<comment type="catalytic activity">
    <reaction evidence="8">
        <text>UDP-N-acetyl-alpha-D-muramoyl-L-alanyl-D-glutamate + meso-2,6-diaminopimelate + ATP = UDP-N-acetyl-alpha-D-muramoyl-L-alanyl-gamma-D-glutamyl-meso-2,6-diaminopimelate + ADP + phosphate + H(+)</text>
        <dbReference type="Rhea" id="RHEA:23676"/>
        <dbReference type="ChEBI" id="CHEBI:15378"/>
        <dbReference type="ChEBI" id="CHEBI:30616"/>
        <dbReference type="ChEBI" id="CHEBI:43474"/>
        <dbReference type="ChEBI" id="CHEBI:57791"/>
        <dbReference type="ChEBI" id="CHEBI:83900"/>
        <dbReference type="ChEBI" id="CHEBI:83905"/>
        <dbReference type="ChEBI" id="CHEBI:456216"/>
        <dbReference type="EC" id="6.3.2.13"/>
    </reaction>
</comment>
<feature type="binding site" evidence="8">
    <location>
        <position position="184"/>
    </location>
    <ligand>
        <name>UDP-N-acetyl-alpha-D-muramoyl-L-alanyl-D-glutamate</name>
        <dbReference type="ChEBI" id="CHEBI:83900"/>
    </ligand>
</feature>
<comment type="pathway">
    <text evidence="1 8 9">Cell wall biogenesis; peptidoglycan biosynthesis.</text>
</comment>
<name>A0ABW5Q8D0_9BACI</name>
<organism evidence="13 14">
    <name type="scientific">Piscibacillus salipiscarius</name>
    <dbReference type="NCBI Taxonomy" id="299480"/>
    <lineage>
        <taxon>Bacteria</taxon>
        <taxon>Bacillati</taxon>
        <taxon>Bacillota</taxon>
        <taxon>Bacilli</taxon>
        <taxon>Bacillales</taxon>
        <taxon>Bacillaceae</taxon>
        <taxon>Piscibacillus</taxon>
    </lineage>
</organism>
<feature type="binding site" evidence="8">
    <location>
        <position position="186"/>
    </location>
    <ligand>
        <name>UDP-N-acetyl-alpha-D-muramoyl-L-alanyl-D-glutamate</name>
        <dbReference type="ChEBI" id="CHEBI:83900"/>
    </ligand>
</feature>
<keyword evidence="8" id="KW-0067">ATP-binding</keyword>
<reference evidence="14" key="1">
    <citation type="journal article" date="2019" name="Int. J. Syst. Evol. Microbiol.">
        <title>The Global Catalogue of Microorganisms (GCM) 10K type strain sequencing project: providing services to taxonomists for standard genome sequencing and annotation.</title>
        <authorList>
            <consortium name="The Broad Institute Genomics Platform"/>
            <consortium name="The Broad Institute Genome Sequencing Center for Infectious Disease"/>
            <person name="Wu L."/>
            <person name="Ma J."/>
        </authorList>
    </citation>
    <scope>NUCLEOTIDE SEQUENCE [LARGE SCALE GENOMIC DNA]</scope>
    <source>
        <strain evidence="14">TISTR 1571</strain>
    </source>
</reference>
<feature type="binding site" evidence="8">
    <location>
        <position position="382"/>
    </location>
    <ligand>
        <name>meso-2,6-diaminopimelate</name>
        <dbReference type="ChEBI" id="CHEBI:57791"/>
    </ligand>
</feature>
<dbReference type="Pfam" id="PF08245">
    <property type="entry name" value="Mur_ligase_M"/>
    <property type="match status" value="1"/>
</dbReference>
<evidence type="ECO:0000256" key="4">
    <source>
        <dbReference type="ARBA" id="ARBA00022960"/>
    </source>
</evidence>
<evidence type="ECO:0000313" key="13">
    <source>
        <dbReference type="EMBL" id="MFD2638180.1"/>
    </source>
</evidence>
<dbReference type="GO" id="GO:0008765">
    <property type="term" value="F:UDP-N-acetylmuramoylalanyl-D-glutamate-2,6-diaminopimelate ligase activity"/>
    <property type="evidence" value="ECO:0007669"/>
    <property type="project" value="UniProtKB-EC"/>
</dbReference>
<evidence type="ECO:0000256" key="7">
    <source>
        <dbReference type="ARBA" id="ARBA00023316"/>
    </source>
</evidence>
<evidence type="ECO:0000256" key="5">
    <source>
        <dbReference type="ARBA" id="ARBA00022984"/>
    </source>
</evidence>
<dbReference type="RefSeq" id="WP_377327799.1">
    <property type="nucleotide sequence ID" value="NZ_JBHUMZ010000016.1"/>
</dbReference>
<dbReference type="Gene3D" id="3.90.190.20">
    <property type="entry name" value="Mur ligase, C-terminal domain"/>
    <property type="match status" value="1"/>
</dbReference>
<feature type="domain" description="Mur ligase N-terminal catalytic" evidence="10">
    <location>
        <begin position="23"/>
        <end position="95"/>
    </location>
</feature>
<dbReference type="Gene3D" id="3.40.1190.10">
    <property type="entry name" value="Mur-like, catalytic domain"/>
    <property type="match status" value="1"/>
</dbReference>
<dbReference type="Pfam" id="PF02875">
    <property type="entry name" value="Mur_ligase_C"/>
    <property type="match status" value="1"/>
</dbReference>
<feature type="binding site" evidence="8">
    <location>
        <position position="178"/>
    </location>
    <ligand>
        <name>UDP-N-acetyl-alpha-D-muramoyl-L-alanyl-D-glutamate</name>
        <dbReference type="ChEBI" id="CHEBI:83900"/>
    </ligand>
</feature>
<keyword evidence="8" id="KW-0547">Nucleotide-binding</keyword>
<evidence type="ECO:0000256" key="2">
    <source>
        <dbReference type="ARBA" id="ARBA00005898"/>
    </source>
</evidence>
<evidence type="ECO:0000259" key="12">
    <source>
        <dbReference type="Pfam" id="PF08245"/>
    </source>
</evidence>
<feature type="modified residue" description="N6-carboxylysine" evidence="8">
    <location>
        <position position="218"/>
    </location>
</feature>
<evidence type="ECO:0000259" key="10">
    <source>
        <dbReference type="Pfam" id="PF01225"/>
    </source>
</evidence>
<feature type="binding site" evidence="8">
    <location>
        <begin position="109"/>
        <end position="115"/>
    </location>
    <ligand>
        <name>ATP</name>
        <dbReference type="ChEBI" id="CHEBI:30616"/>
    </ligand>
</feature>
<dbReference type="InterPro" id="IPR013221">
    <property type="entry name" value="Mur_ligase_cen"/>
</dbReference>
<dbReference type="InterPro" id="IPR035911">
    <property type="entry name" value="MurE/MurF_N"/>
</dbReference>
<comment type="cofactor">
    <cofactor evidence="8">
        <name>Mg(2+)</name>
        <dbReference type="ChEBI" id="CHEBI:18420"/>
    </cofactor>
</comment>